<dbReference type="GeneID" id="80399236"/>
<evidence type="ECO:0000256" key="7">
    <source>
        <dbReference type="ARBA" id="ARBA00030248"/>
    </source>
</evidence>
<dbReference type="GO" id="GO:0039694">
    <property type="term" value="P:viral RNA genome replication"/>
    <property type="evidence" value="ECO:0007669"/>
    <property type="project" value="InterPro"/>
</dbReference>
<dbReference type="EC" id="2.7.7.48" evidence="1"/>
<protein>
    <recommendedName>
        <fullName evidence="1">RNA-directed RNA polymerase</fullName>
        <ecNumber evidence="1">2.7.7.48</ecNumber>
    </recommendedName>
    <alternativeName>
        <fullName evidence="7">RNA replicase beta chain</fullName>
    </alternativeName>
</protein>
<evidence type="ECO:0000256" key="9">
    <source>
        <dbReference type="PIRSR" id="PIRSR605093-1"/>
    </source>
</evidence>
<keyword evidence="3" id="KW-0808">Transferase</keyword>
<dbReference type="InterPro" id="IPR007096">
    <property type="entry name" value="RNA-dir_Rpol_cat_phage"/>
</dbReference>
<evidence type="ECO:0000256" key="5">
    <source>
        <dbReference type="ARBA" id="ARBA00022741"/>
    </source>
</evidence>
<dbReference type="Proteomes" id="UP000681999">
    <property type="component" value="Segment"/>
</dbReference>
<evidence type="ECO:0000313" key="11">
    <source>
        <dbReference type="EMBL" id="DAD50850.1"/>
    </source>
</evidence>
<comment type="catalytic activity">
    <reaction evidence="8">
        <text>RNA(n) + a ribonucleoside 5'-triphosphate = RNA(n+1) + diphosphate</text>
        <dbReference type="Rhea" id="RHEA:21248"/>
        <dbReference type="Rhea" id="RHEA-COMP:14527"/>
        <dbReference type="Rhea" id="RHEA-COMP:17342"/>
        <dbReference type="ChEBI" id="CHEBI:33019"/>
        <dbReference type="ChEBI" id="CHEBI:61557"/>
        <dbReference type="ChEBI" id="CHEBI:140395"/>
        <dbReference type="EC" id="2.7.7.48"/>
    </reaction>
</comment>
<dbReference type="EMBL" id="BK013644">
    <property type="protein sequence ID" value="DAD50850.1"/>
    <property type="molecule type" value="Genomic_RNA"/>
</dbReference>
<proteinExistence type="predicted"/>
<dbReference type="KEGG" id="vg:80399236"/>
<dbReference type="GO" id="GO:0003968">
    <property type="term" value="F:RNA-directed RNA polymerase activity"/>
    <property type="evidence" value="ECO:0007669"/>
    <property type="project" value="UniProtKB-KW"/>
</dbReference>
<keyword evidence="9" id="KW-0479">Metal-binding</keyword>
<dbReference type="GO" id="GO:0046872">
    <property type="term" value="F:metal ion binding"/>
    <property type="evidence" value="ECO:0007669"/>
    <property type="project" value="UniProtKB-KW"/>
</dbReference>
<feature type="binding site" evidence="9">
    <location>
        <position position="399"/>
    </location>
    <ligand>
        <name>Mg(2+)</name>
        <dbReference type="ChEBI" id="CHEBI:18420"/>
        <label>2</label>
    </ligand>
</feature>
<feature type="binding site" evidence="9">
    <location>
        <position position="398"/>
    </location>
    <ligand>
        <name>Mg(2+)</name>
        <dbReference type="ChEBI" id="CHEBI:18420"/>
        <label>2</label>
    </ligand>
</feature>
<dbReference type="Pfam" id="PF03431">
    <property type="entry name" value="RNA_replicase_B"/>
    <property type="match status" value="1"/>
</dbReference>
<evidence type="ECO:0000256" key="1">
    <source>
        <dbReference type="ARBA" id="ARBA00012494"/>
    </source>
</evidence>
<keyword evidence="5" id="KW-0547">Nucleotide-binding</keyword>
<reference evidence="11" key="1">
    <citation type="submission" date="2020-09" db="EMBL/GenBank/DDBJ databases">
        <title>Leviviricetes taxonomy.</title>
        <authorList>
            <person name="Stockdale S.R."/>
            <person name="Callanan J."/>
            <person name="Adriaenssens E.M."/>
            <person name="Kuhn J.H."/>
            <person name="Rumnieks J."/>
            <person name="Shkoporov A."/>
            <person name="Draper L.A."/>
            <person name="Ross P."/>
            <person name="Hill C."/>
        </authorList>
    </citation>
    <scope>NUCLEOTIDE SEQUENCE</scope>
</reference>
<feature type="binding site" evidence="9">
    <location>
        <position position="316"/>
    </location>
    <ligand>
        <name>Mg(2+)</name>
        <dbReference type="ChEBI" id="CHEBI:18420"/>
        <label>2</label>
    </ligand>
</feature>
<keyword evidence="6" id="KW-0693">Viral RNA replication</keyword>
<feature type="domain" description="RdRp catalytic" evidence="10">
    <location>
        <begin position="298"/>
        <end position="430"/>
    </location>
</feature>
<dbReference type="GO" id="GO:0000166">
    <property type="term" value="F:nucleotide binding"/>
    <property type="evidence" value="ECO:0007669"/>
    <property type="project" value="UniProtKB-KW"/>
</dbReference>
<gene>
    <name evidence="11" type="primary">SRR5466727_6_3</name>
</gene>
<dbReference type="RefSeq" id="YP_010770045.1">
    <property type="nucleotide sequence ID" value="NC_074145.1"/>
</dbReference>
<comment type="cofactor">
    <cofactor evidence="9">
        <name>Mg(2+)</name>
        <dbReference type="ChEBI" id="CHEBI:18420"/>
    </cofactor>
    <text evidence="9">Binds 2 Mg(2+) per subunit.</text>
</comment>
<accession>A0A8S5L164</accession>
<evidence type="ECO:0000256" key="6">
    <source>
        <dbReference type="ARBA" id="ARBA00022953"/>
    </source>
</evidence>
<keyword evidence="9" id="KW-0460">Magnesium</keyword>
<evidence type="ECO:0000256" key="8">
    <source>
        <dbReference type="ARBA" id="ARBA00048744"/>
    </source>
</evidence>
<evidence type="ECO:0000256" key="2">
    <source>
        <dbReference type="ARBA" id="ARBA00022484"/>
    </source>
</evidence>
<name>A0A8S5L164_9VIRU</name>
<evidence type="ECO:0000256" key="4">
    <source>
        <dbReference type="ARBA" id="ARBA00022695"/>
    </source>
</evidence>
<keyword evidence="12" id="KW-1185">Reference proteome</keyword>
<keyword evidence="2 11" id="KW-0696">RNA-directed RNA polymerase</keyword>
<keyword evidence="4" id="KW-0548">Nucleotidyltransferase</keyword>
<dbReference type="InterPro" id="IPR005093">
    <property type="entry name" value="RNArep_beta"/>
</dbReference>
<evidence type="ECO:0000313" key="12">
    <source>
        <dbReference type="Proteomes" id="UP000681999"/>
    </source>
</evidence>
<evidence type="ECO:0000256" key="3">
    <source>
        <dbReference type="ARBA" id="ARBA00022679"/>
    </source>
</evidence>
<organism evidence="11 12">
    <name type="scientific">ssRNA phage SRR5466727_6</name>
    <dbReference type="NCBI Taxonomy" id="2786435"/>
    <lineage>
        <taxon>Viruses</taxon>
        <taxon>Riboviria</taxon>
        <taxon>Orthornavirae</taxon>
        <taxon>Lenarviricota</taxon>
        <taxon>Leviviricetes</taxon>
        <taxon>Norzivirales</taxon>
        <taxon>Solspiviridae</taxon>
        <taxon>Wahlkovirus</taxon>
        <taxon>Wahlkovirus borborenecus</taxon>
    </lineage>
</organism>
<evidence type="ECO:0000259" key="10">
    <source>
        <dbReference type="PROSITE" id="PS50522"/>
    </source>
</evidence>
<dbReference type="PROSITE" id="PS50522">
    <property type="entry name" value="RDRP_PHAGE"/>
    <property type="match status" value="1"/>
</dbReference>
<sequence length="605" mass="68748">MKFRSKQVQSQQQLSLENGRLKQNSFAVYYRIVSALLQQHRGSAFLKDLSDAWRRKDFKSAVTLAGSLSSTVYDDATNHFVANQFSLLIRKYPWDSTLIGADPLAAAMKSFNKGENRCKRINRKFELIMEDPSRDKLRNKGKLAMAFIRSVIGSKPVYSSIFRQCGFGAGASVGVHGDDTHLINKLRESRQTVTPGAIHHAFGGLMKNFHFAEAFLPRQPGGSIVSLDYVRMFDTYVSRLDVVEYNKLSFAEKTALTFRSIAVEPLWSGYVQKGIDQEMRRFLKFRGIDLSDQSLNQSMARQGSLDDSPEGFVTMDLRNASNSNAIRPAEYLYPPDWFSLLMRTRSPKYMHEGVTKTYNMLCSMGNGFCFPVETLIFASICHACGCGTPGVDFMVYGDDIIVRKKYAAEVTEMLLHYGYAINTDKTFVKGPFRESCGADWYRGEDVRPFTLDFALDKVQNVFKFLNLSNRNDRTKAFFRSVRPVIISALSVNFQYFRPFTGEADTGIDTTGDEHLTCKHCHFDKTNGRWSWSVLVHKAVRDFESLRDVQNEPWLMGVALNGNESIREGPLRGLPSVSFRRKTRTKVARESYSSTSNWLPTTYDLR</sequence>